<organism evidence="3 4">
    <name type="scientific">Penicillium argentinense</name>
    <dbReference type="NCBI Taxonomy" id="1131581"/>
    <lineage>
        <taxon>Eukaryota</taxon>
        <taxon>Fungi</taxon>
        <taxon>Dikarya</taxon>
        <taxon>Ascomycota</taxon>
        <taxon>Pezizomycotina</taxon>
        <taxon>Eurotiomycetes</taxon>
        <taxon>Eurotiomycetidae</taxon>
        <taxon>Eurotiales</taxon>
        <taxon>Aspergillaceae</taxon>
        <taxon>Penicillium</taxon>
    </lineage>
</organism>
<name>A0A9W9KMW2_9EURO</name>
<feature type="compositionally biased region" description="Low complexity" evidence="1">
    <location>
        <begin position="96"/>
        <end position="105"/>
    </location>
</feature>
<comment type="caution">
    <text evidence="3">The sequence shown here is derived from an EMBL/GenBank/DDBJ whole genome shotgun (WGS) entry which is preliminary data.</text>
</comment>
<accession>A0A9W9KMW2</accession>
<feature type="domain" description="Subtelomeric hrmA-associated cluster protein AFUB-079030/YDR124W-like helical bundle" evidence="2">
    <location>
        <begin position="118"/>
        <end position="252"/>
    </location>
</feature>
<dbReference type="GeneID" id="81353384"/>
<keyword evidence="4" id="KW-1185">Reference proteome</keyword>
<dbReference type="PANTHER" id="PTHR36102">
    <property type="entry name" value="CHROMOSOME 10, WHOLE GENOME SHOTGUN SEQUENCE"/>
    <property type="match status" value="1"/>
</dbReference>
<dbReference type="Pfam" id="PF11001">
    <property type="entry name" value="AFUB_07903_YDR124W_hel"/>
    <property type="match status" value="1"/>
</dbReference>
<sequence>MIYVDEHGQVKIASSQSIANSGNHIFTPEVTGHFMEMIGSNSQSMQLNNNPAQAPLPWGVQPSPEWIQPGQARPAEMIPCEFQSQQSRRKRHRPMAKPQPKSSSPPATPTPGRTILRVGNRNLLRQYYEKAFEEFQQLNCRAIAKSYIKLVEPRKQVHFPYNGRKVISGVSRDVGPERTKPAWWPEGVLHKEPDHLLKPARLKLLVHILCELKDSHGVTADKLREAGQDVRRTIDPPSRLQVLDEIYFVRRMEEQYLDGEIDGNTLVAVTYTQLPEALSQEGEEFFTQTHVTPVSVLDIKPEHDRDHHSLPLTTNDSATNSQGLPLSPATSDSSGPHSPGTTDFNSYTVNMGQAAMPQGSPTAHKSMPPHPHPSYIPSYYPQEFIPAQKPAGEYWPDVPALPPPSQYGY</sequence>
<dbReference type="InterPro" id="IPR021264">
    <property type="entry name" value="AFUB_079030/YDR124W-like"/>
</dbReference>
<reference evidence="3" key="1">
    <citation type="submission" date="2022-11" db="EMBL/GenBank/DDBJ databases">
        <authorList>
            <person name="Petersen C."/>
        </authorList>
    </citation>
    <scope>NUCLEOTIDE SEQUENCE</scope>
    <source>
        <strain evidence="3">IBT 30761</strain>
    </source>
</reference>
<dbReference type="EMBL" id="JAPQKI010000002">
    <property type="protein sequence ID" value="KAJ5111376.1"/>
    <property type="molecule type" value="Genomic_DNA"/>
</dbReference>
<feature type="region of interest" description="Disordered" evidence="1">
    <location>
        <begin position="304"/>
        <end position="375"/>
    </location>
</feature>
<dbReference type="PANTHER" id="PTHR36102:SF1">
    <property type="entry name" value="YDR124W-LIKE HELICAL BUNDLE DOMAIN-CONTAINING PROTEIN"/>
    <property type="match status" value="1"/>
</dbReference>
<dbReference type="Proteomes" id="UP001149074">
    <property type="component" value="Unassembled WGS sequence"/>
</dbReference>
<reference evidence="3" key="2">
    <citation type="journal article" date="2023" name="IMA Fungus">
        <title>Comparative genomic study of the Penicillium genus elucidates a diverse pangenome and 15 lateral gene transfer events.</title>
        <authorList>
            <person name="Petersen C."/>
            <person name="Sorensen T."/>
            <person name="Nielsen M.R."/>
            <person name="Sondergaard T.E."/>
            <person name="Sorensen J.L."/>
            <person name="Fitzpatrick D.A."/>
            <person name="Frisvad J.C."/>
            <person name="Nielsen K.L."/>
        </authorList>
    </citation>
    <scope>NUCLEOTIDE SEQUENCE</scope>
    <source>
        <strain evidence="3">IBT 30761</strain>
    </source>
</reference>
<dbReference type="OrthoDB" id="5338458at2759"/>
<evidence type="ECO:0000256" key="1">
    <source>
        <dbReference type="SAM" id="MobiDB-lite"/>
    </source>
</evidence>
<evidence type="ECO:0000313" key="4">
    <source>
        <dbReference type="Proteomes" id="UP001149074"/>
    </source>
</evidence>
<protein>
    <recommendedName>
        <fullName evidence="2">Subtelomeric hrmA-associated cluster protein AFUB-079030/YDR124W-like helical bundle domain-containing protein</fullName>
    </recommendedName>
</protein>
<dbReference type="RefSeq" id="XP_056479446.1">
    <property type="nucleotide sequence ID" value="XM_056614405.1"/>
</dbReference>
<evidence type="ECO:0000259" key="2">
    <source>
        <dbReference type="Pfam" id="PF11001"/>
    </source>
</evidence>
<evidence type="ECO:0000313" key="3">
    <source>
        <dbReference type="EMBL" id="KAJ5111376.1"/>
    </source>
</evidence>
<feature type="compositionally biased region" description="Polar residues" evidence="1">
    <location>
        <begin position="311"/>
        <end position="351"/>
    </location>
</feature>
<gene>
    <name evidence="3" type="ORF">N7532_001911</name>
</gene>
<feature type="region of interest" description="Disordered" evidence="1">
    <location>
        <begin position="83"/>
        <end position="116"/>
    </location>
</feature>
<dbReference type="InterPro" id="IPR047092">
    <property type="entry name" value="AFUB_07903/YDR124W-like_hel"/>
</dbReference>
<dbReference type="AlphaFoldDB" id="A0A9W9KMW2"/>
<proteinExistence type="predicted"/>